<reference evidence="3 4" key="1">
    <citation type="journal article" date="2009" name="PLoS ONE">
        <title>Genome analysis of the anaerobic thermohalophilic bacterium Halothermothrix orenii.</title>
        <authorList>
            <person name="Mavromatis K."/>
            <person name="Ivanova N."/>
            <person name="Anderson I."/>
            <person name="Lykidis A."/>
            <person name="Hooper S.D."/>
            <person name="Sun H."/>
            <person name="Kunin V."/>
            <person name="Lapidus A."/>
            <person name="Hugenholtz P."/>
            <person name="Patel B."/>
            <person name="Kyrpides N.C."/>
        </authorList>
    </citation>
    <scope>NUCLEOTIDE SEQUENCE [LARGE SCALE GENOMIC DNA]</scope>
    <source>
        <strain evidence="4">H 168 / OCM 544 / DSM 9562</strain>
    </source>
</reference>
<dbReference type="OrthoDB" id="9808690at2"/>
<evidence type="ECO:0000313" key="4">
    <source>
        <dbReference type="Proteomes" id="UP000000719"/>
    </source>
</evidence>
<keyword evidence="1" id="KW-0812">Transmembrane</keyword>
<sequence>MKKYNIKRDIFAIFILLVGVGFALASYPKIPDKVPIQWGLDGNVNSYANKFPGAFWGVFAALGIYIFFYLQLIIDPLKKNYERFKDKYWIIRDITVAIFVSLNFMSIFWSLGYMKNNNIIILLISILIIAIGNYMPTFKKNWFLGIKTPWTLSSEEVWNKTHRLGGKLFVLSGLIGLIEILFFDSSKIFLGSLILTGVLCLAYSFIVYKKMERKLEEGDQDD</sequence>
<keyword evidence="4" id="KW-1185">Reference proteome</keyword>
<dbReference type="InterPro" id="IPR012867">
    <property type="entry name" value="DUF1648"/>
</dbReference>
<feature type="domain" description="DUF1648" evidence="2">
    <location>
        <begin position="15"/>
        <end position="56"/>
    </location>
</feature>
<name>B8D1G0_HALOH</name>
<dbReference type="EMBL" id="CP001098">
    <property type="protein sequence ID" value="ACL69037.1"/>
    <property type="molecule type" value="Genomic_DNA"/>
</dbReference>
<dbReference type="STRING" id="373903.Hore_02760"/>
<organism evidence="3 4">
    <name type="scientific">Halothermothrix orenii (strain H 168 / OCM 544 / DSM 9562)</name>
    <dbReference type="NCBI Taxonomy" id="373903"/>
    <lineage>
        <taxon>Bacteria</taxon>
        <taxon>Bacillati</taxon>
        <taxon>Bacillota</taxon>
        <taxon>Clostridia</taxon>
        <taxon>Halanaerobiales</taxon>
        <taxon>Halothermotrichaceae</taxon>
        <taxon>Halothermothrix</taxon>
    </lineage>
</organism>
<dbReference type="KEGG" id="hor:Hore_02760"/>
<proteinExistence type="predicted"/>
<dbReference type="InterPro" id="IPR026272">
    <property type="entry name" value="SdpI"/>
</dbReference>
<feature type="transmembrane region" description="Helical" evidence="1">
    <location>
        <begin position="94"/>
        <end position="113"/>
    </location>
</feature>
<dbReference type="GO" id="GO:0009636">
    <property type="term" value="P:response to toxic substance"/>
    <property type="evidence" value="ECO:0007669"/>
    <property type="project" value="TreeGrafter"/>
</dbReference>
<dbReference type="eggNOG" id="COG5658">
    <property type="taxonomic scope" value="Bacteria"/>
</dbReference>
<evidence type="ECO:0000313" key="3">
    <source>
        <dbReference type="EMBL" id="ACL69037.1"/>
    </source>
</evidence>
<protein>
    <submittedName>
        <fullName evidence="3">Predicted integral membrane protein</fullName>
    </submittedName>
</protein>
<accession>B8D1G0</accession>
<dbReference type="Pfam" id="PF07853">
    <property type="entry name" value="DUF1648"/>
    <property type="match status" value="1"/>
</dbReference>
<dbReference type="PIRSF" id="PIRSF038959">
    <property type="entry name" value="SdpI"/>
    <property type="match status" value="1"/>
</dbReference>
<dbReference type="AlphaFoldDB" id="B8D1G0"/>
<dbReference type="RefSeq" id="WP_012635225.1">
    <property type="nucleotide sequence ID" value="NC_011899.1"/>
</dbReference>
<keyword evidence="1" id="KW-1133">Transmembrane helix</keyword>
<feature type="transmembrane region" description="Helical" evidence="1">
    <location>
        <begin position="54"/>
        <end position="74"/>
    </location>
</feature>
<feature type="transmembrane region" description="Helical" evidence="1">
    <location>
        <begin position="119"/>
        <end position="138"/>
    </location>
</feature>
<gene>
    <name evidence="3" type="ordered locus">Hore_02760</name>
</gene>
<dbReference type="HOGENOM" id="CLU_093038_0_0_9"/>
<dbReference type="PANTHER" id="PTHR37810:SF5">
    <property type="entry name" value="IMMUNITY PROTEIN SDPI"/>
    <property type="match status" value="1"/>
</dbReference>
<dbReference type="Proteomes" id="UP000000719">
    <property type="component" value="Chromosome"/>
</dbReference>
<evidence type="ECO:0000256" key="1">
    <source>
        <dbReference type="SAM" id="Phobius"/>
    </source>
</evidence>
<dbReference type="InterPro" id="IPR025962">
    <property type="entry name" value="SdpI/YhfL"/>
</dbReference>
<dbReference type="Pfam" id="PF13630">
    <property type="entry name" value="SdpI"/>
    <property type="match status" value="1"/>
</dbReference>
<evidence type="ECO:0000259" key="2">
    <source>
        <dbReference type="Pfam" id="PF07853"/>
    </source>
</evidence>
<dbReference type="PANTHER" id="PTHR37810">
    <property type="entry name" value="IMMUNITY PROTEIN SDPI"/>
    <property type="match status" value="1"/>
</dbReference>
<feature type="transmembrane region" description="Helical" evidence="1">
    <location>
        <begin position="188"/>
        <end position="208"/>
    </location>
</feature>
<feature type="transmembrane region" description="Helical" evidence="1">
    <location>
        <begin position="164"/>
        <end position="182"/>
    </location>
</feature>
<keyword evidence="1" id="KW-0472">Membrane</keyword>